<keyword evidence="3" id="KW-0440">LIM domain</keyword>
<dbReference type="SMART" id="SM00132">
    <property type="entry name" value="LIM"/>
    <property type="match status" value="2"/>
</dbReference>
<feature type="region of interest" description="Disordered" evidence="4">
    <location>
        <begin position="168"/>
        <end position="202"/>
    </location>
</feature>
<reference evidence="6 7" key="1">
    <citation type="journal article" date="2018" name="Mol. Biol. Evol.">
        <title>Broad Genomic Sampling Reveals a Smut Pathogenic Ancestry of the Fungal Clade Ustilaginomycotina.</title>
        <authorList>
            <person name="Kijpornyongpan T."/>
            <person name="Mondo S.J."/>
            <person name="Barry K."/>
            <person name="Sandor L."/>
            <person name="Lee J."/>
            <person name="Lipzen A."/>
            <person name="Pangilinan J."/>
            <person name="LaButti K."/>
            <person name="Hainaut M."/>
            <person name="Henrissat B."/>
            <person name="Grigoriev I.V."/>
            <person name="Spatafora J.W."/>
            <person name="Aime M.C."/>
        </authorList>
    </citation>
    <scope>NUCLEOTIDE SEQUENCE [LARGE SCALE GENOMIC DNA]</scope>
    <source>
        <strain evidence="6 7">MCA 4198</strain>
    </source>
</reference>
<dbReference type="CDD" id="cd08368">
    <property type="entry name" value="LIM"/>
    <property type="match status" value="1"/>
</dbReference>
<feature type="region of interest" description="Disordered" evidence="4">
    <location>
        <begin position="488"/>
        <end position="660"/>
    </location>
</feature>
<evidence type="ECO:0000259" key="5">
    <source>
        <dbReference type="PROSITE" id="PS50023"/>
    </source>
</evidence>
<dbReference type="RefSeq" id="XP_025376454.1">
    <property type="nucleotide sequence ID" value="XM_025524125.1"/>
</dbReference>
<evidence type="ECO:0000256" key="3">
    <source>
        <dbReference type="PROSITE-ProRule" id="PRU00125"/>
    </source>
</evidence>
<evidence type="ECO:0000256" key="1">
    <source>
        <dbReference type="ARBA" id="ARBA00022723"/>
    </source>
</evidence>
<feature type="compositionally biased region" description="Basic and acidic residues" evidence="4">
    <location>
        <begin position="113"/>
        <end position="124"/>
    </location>
</feature>
<accession>A0A316YJK7</accession>
<feature type="compositionally biased region" description="Polar residues" evidence="4">
    <location>
        <begin position="612"/>
        <end position="625"/>
    </location>
</feature>
<proteinExistence type="predicted"/>
<keyword evidence="7" id="KW-1185">Reference proteome</keyword>
<dbReference type="InterPro" id="IPR001781">
    <property type="entry name" value="Znf_LIM"/>
</dbReference>
<keyword evidence="2 3" id="KW-0862">Zinc</keyword>
<dbReference type="PANTHER" id="PTHR24216:SF8">
    <property type="entry name" value="PAXILLIN, ISOFORM F"/>
    <property type="match status" value="1"/>
</dbReference>
<gene>
    <name evidence="6" type="ORF">FA10DRAFT_287144</name>
</gene>
<protein>
    <recommendedName>
        <fullName evidence="5">LIM zinc-binding domain-containing protein</fullName>
    </recommendedName>
</protein>
<dbReference type="AlphaFoldDB" id="A0A316YJK7"/>
<name>A0A316YJK7_9BASI</name>
<evidence type="ECO:0000313" key="6">
    <source>
        <dbReference type="EMBL" id="PWN89256.1"/>
    </source>
</evidence>
<feature type="compositionally biased region" description="Gly residues" evidence="4">
    <location>
        <begin position="72"/>
        <end position="84"/>
    </location>
</feature>
<feature type="compositionally biased region" description="Polar residues" evidence="4">
    <location>
        <begin position="185"/>
        <end position="195"/>
    </location>
</feature>
<dbReference type="SUPFAM" id="SSF57716">
    <property type="entry name" value="Glucocorticoid receptor-like (DNA-binding domain)"/>
    <property type="match status" value="2"/>
</dbReference>
<sequence>MAYHYHQENHEHTYGHEARHDAWTTTHFHGELRGYQQQEESYPQGSWGQWAPQHSYGQDPHYPSRSHVPNGSYGGGHVGTGHGSSGNSSVEGTTANMAGFGARRFAQKQQQQADKEMARYEAEERRRMADEELRRHQWHEEEEQRMYRQQQEDEVAERRRRWKEHEAWERQQSQEQEAAHREQHPATQNHEGSGKNQHHGDPLWMQEHRHDQVDAQQHLHDHQQGPYQTLHPSSGSRMVNKSGHGAWQSEVKYDNDGPYDAYWGDHGEYDEGRGHRPSKSHASVASHHARQTVYEDGYEEPDLGRYDKAQAQVAMAAEAEMEAETEESFQDDGASTVRARSTVGAKSLERYTTYEPLPLAKCADCGESIAFEDLVDHECDVGLRKAIVDSPPESPPFVESPLENLHAAGSFPKVSATAATATPSPSTASKSPFFNRYEDVIEKVRKDGRISPAFAQTKDSPIKTIETKNVVIEEEVQRRLAMKRRIEAQREAKRKESSSYPLPSPSLEVTTKDLPRSGGPRTSPYLSSPNSALSASNSPPVRVSPLPSSSPSSQLSSLPRTHTVSDERLCTPVPSSAMSKAVMLQHKAQESSVSSSSTMSSAQSSLLGDSFGQASSGLTPSSSFDILSEREGVPSPQQKSSSTTMMTARKPSEVPKVKEKRQSIDLGHLEDLLQDLEVSVGQSACKKASNDAPRKLPISDPRTRQQIEEERRRRKDKQQHYLAIDTKSATLQAQGHGPRTKRSSPSASAKSSPLSAMSPAKVRPSHGSSAWSKSSRSSGNGKKKGTTILCSVCLCRLTTDMPKVERDGKLFCKDDFADLFLNKCRKCTKPIEERSVKSSDGAIRGSFHPSCFSCFQCNATFDDGIFYAFDNAPYCREHYHGLNGTLCTSCSDGIEGQCRQTESGERYHPRCFTCQYDDEANGEFCRDVLEEYYLVEGKRLCEWHFQRIQKKLEHRDGKKRTDVAAKARKRKTILKAIS</sequence>
<evidence type="ECO:0000313" key="7">
    <source>
        <dbReference type="Proteomes" id="UP000245768"/>
    </source>
</evidence>
<dbReference type="Gene3D" id="2.10.110.10">
    <property type="entry name" value="Cysteine Rich Protein"/>
    <property type="match status" value="2"/>
</dbReference>
<dbReference type="GO" id="GO:0030695">
    <property type="term" value="F:GTPase regulator activity"/>
    <property type="evidence" value="ECO:0007669"/>
    <property type="project" value="UniProtKB-ARBA"/>
</dbReference>
<feature type="compositionally biased region" description="Polar residues" evidence="4">
    <location>
        <begin position="635"/>
        <end position="646"/>
    </location>
</feature>
<dbReference type="InParanoid" id="A0A316YJK7"/>
<feature type="compositionally biased region" description="Low complexity" evidence="4">
    <location>
        <begin position="743"/>
        <end position="780"/>
    </location>
</feature>
<keyword evidence="1 3" id="KW-0479">Metal-binding</keyword>
<dbReference type="GeneID" id="37046041"/>
<evidence type="ECO:0000256" key="2">
    <source>
        <dbReference type="ARBA" id="ARBA00022833"/>
    </source>
</evidence>
<dbReference type="Proteomes" id="UP000245768">
    <property type="component" value="Unassembled WGS sequence"/>
</dbReference>
<dbReference type="EMBL" id="KZ819637">
    <property type="protein sequence ID" value="PWN89256.1"/>
    <property type="molecule type" value="Genomic_DNA"/>
</dbReference>
<dbReference type="GO" id="GO:0046872">
    <property type="term" value="F:metal ion binding"/>
    <property type="evidence" value="ECO:0007669"/>
    <property type="project" value="UniProtKB-KW"/>
</dbReference>
<evidence type="ECO:0000256" key="4">
    <source>
        <dbReference type="SAM" id="MobiDB-lite"/>
    </source>
</evidence>
<feature type="region of interest" description="Disordered" evidence="4">
    <location>
        <begin position="53"/>
        <end position="124"/>
    </location>
</feature>
<organism evidence="6 7">
    <name type="scientific">Acaromyces ingoldii</name>
    <dbReference type="NCBI Taxonomy" id="215250"/>
    <lineage>
        <taxon>Eukaryota</taxon>
        <taxon>Fungi</taxon>
        <taxon>Dikarya</taxon>
        <taxon>Basidiomycota</taxon>
        <taxon>Ustilaginomycotina</taxon>
        <taxon>Exobasidiomycetes</taxon>
        <taxon>Exobasidiales</taxon>
        <taxon>Cryptobasidiaceae</taxon>
        <taxon>Acaromyces</taxon>
    </lineage>
</organism>
<feature type="region of interest" description="Disordered" evidence="4">
    <location>
        <begin position="270"/>
        <end position="290"/>
    </location>
</feature>
<feature type="compositionally biased region" description="Basic and acidic residues" evidence="4">
    <location>
        <begin position="650"/>
        <end position="660"/>
    </location>
</feature>
<feature type="compositionally biased region" description="Low complexity" evidence="4">
    <location>
        <begin position="523"/>
        <end position="560"/>
    </location>
</feature>
<feature type="compositionally biased region" description="Basic and acidic residues" evidence="4">
    <location>
        <begin position="488"/>
        <end position="497"/>
    </location>
</feature>
<dbReference type="STRING" id="215250.A0A316YJK7"/>
<dbReference type="OrthoDB" id="1112565at2759"/>
<feature type="region of interest" description="Disordered" evidence="4">
    <location>
        <begin position="220"/>
        <end position="243"/>
    </location>
</feature>
<dbReference type="Pfam" id="PF00412">
    <property type="entry name" value="LIM"/>
    <property type="match status" value="1"/>
</dbReference>
<dbReference type="PROSITE" id="PS50023">
    <property type="entry name" value="LIM_DOMAIN_2"/>
    <property type="match status" value="1"/>
</dbReference>
<feature type="compositionally biased region" description="Low complexity" evidence="4">
    <location>
        <begin position="498"/>
        <end position="507"/>
    </location>
</feature>
<feature type="compositionally biased region" description="Polar residues" evidence="4">
    <location>
        <begin position="225"/>
        <end position="239"/>
    </location>
</feature>
<dbReference type="PANTHER" id="PTHR24216">
    <property type="entry name" value="PAXILLIN-RELATED"/>
    <property type="match status" value="1"/>
</dbReference>
<feature type="region of interest" description="Disordered" evidence="4">
    <location>
        <begin position="684"/>
        <end position="783"/>
    </location>
</feature>
<feature type="compositionally biased region" description="Low complexity" evidence="4">
    <location>
        <begin position="591"/>
        <end position="605"/>
    </location>
</feature>
<feature type="compositionally biased region" description="Basic and acidic residues" evidence="4">
    <location>
        <begin position="701"/>
        <end position="711"/>
    </location>
</feature>
<dbReference type="PROSITE" id="PS00478">
    <property type="entry name" value="LIM_DOMAIN_1"/>
    <property type="match status" value="1"/>
</dbReference>
<feature type="domain" description="LIM zinc-binding" evidence="5">
    <location>
        <begin position="822"/>
        <end position="885"/>
    </location>
</feature>